<protein>
    <submittedName>
        <fullName evidence="1">Uncharacterized protein</fullName>
    </submittedName>
</protein>
<comment type="caution">
    <text evidence="1">The sequence shown here is derived from an EMBL/GenBank/DDBJ whole genome shotgun (WGS) entry which is preliminary data.</text>
</comment>
<accession>A0ACC2TG65</accession>
<evidence type="ECO:0000313" key="1">
    <source>
        <dbReference type="EMBL" id="KAJ9073658.1"/>
    </source>
</evidence>
<name>A0ACC2TG65_9FUNG</name>
<proteinExistence type="predicted"/>
<keyword evidence="2" id="KW-1185">Reference proteome</keyword>
<dbReference type="Proteomes" id="UP001165960">
    <property type="component" value="Unassembled WGS sequence"/>
</dbReference>
<sequence>MLRSLLSSTFSKGSLTRVSRDSLTISEALTHKSSLPVSFSGVNLQKSRFYPSSSKVLFTRHQQGFKRLNFRPPSENSYSDHTHRPSILGGSLSFALIGSVLCFVTASFVFQNRPSRAQVSLEKGKKWIADNFNGGSPRPYNPSDEESFEFFLGEFKSRVNLISSQWEGLPRHEKAIWGIIGINTLVFVAWRVPRFQPFMTKHFLHVPNSDRYYTMITSAFSHKGVWHLAFNMMALKGFGTAAGNLISAENLVAFYLTTGILSSLVRRVAFSAFPHKISLNPSIPSLGASGAIFGLVSFFAYQMPHSQAGMIFLPGVKFELSDLLAFFMALDFIGVVRGWRVFDHYAHLGGALVGLAYSKWGVEYIWVPINKAVYKIRVKLSKLL</sequence>
<gene>
    <name evidence="1" type="ORF">DSO57_1013900</name>
</gene>
<evidence type="ECO:0000313" key="2">
    <source>
        <dbReference type="Proteomes" id="UP001165960"/>
    </source>
</evidence>
<reference evidence="1" key="1">
    <citation type="submission" date="2022-04" db="EMBL/GenBank/DDBJ databases">
        <title>Genome of the entomopathogenic fungus Entomophthora muscae.</title>
        <authorList>
            <person name="Elya C."/>
            <person name="Lovett B.R."/>
            <person name="Lee E."/>
            <person name="Macias A.M."/>
            <person name="Hajek A.E."/>
            <person name="De Bivort B.L."/>
            <person name="Kasson M.T."/>
            <person name="De Fine Licht H.H."/>
            <person name="Stajich J.E."/>
        </authorList>
    </citation>
    <scope>NUCLEOTIDE SEQUENCE</scope>
    <source>
        <strain evidence="1">Berkeley</strain>
    </source>
</reference>
<organism evidence="1 2">
    <name type="scientific">Entomophthora muscae</name>
    <dbReference type="NCBI Taxonomy" id="34485"/>
    <lineage>
        <taxon>Eukaryota</taxon>
        <taxon>Fungi</taxon>
        <taxon>Fungi incertae sedis</taxon>
        <taxon>Zoopagomycota</taxon>
        <taxon>Entomophthoromycotina</taxon>
        <taxon>Entomophthoromycetes</taxon>
        <taxon>Entomophthorales</taxon>
        <taxon>Entomophthoraceae</taxon>
        <taxon>Entomophthora</taxon>
    </lineage>
</organism>
<dbReference type="EMBL" id="QTSX02002892">
    <property type="protein sequence ID" value="KAJ9073658.1"/>
    <property type="molecule type" value="Genomic_DNA"/>
</dbReference>